<sequence length="74" mass="7504">MRLGDFVATGGTGGHLVQQALAGGHRVRTVVRDTTGPDRPGPDVRAGAAPAPDATFRTALAEPAAIGHSIFRGC</sequence>
<reference evidence="2 3" key="1">
    <citation type="submission" date="2024-10" db="EMBL/GenBank/DDBJ databases">
        <title>The Natural Products Discovery Center: Release of the First 8490 Sequenced Strains for Exploring Actinobacteria Biosynthetic Diversity.</title>
        <authorList>
            <person name="Kalkreuter E."/>
            <person name="Kautsar S.A."/>
            <person name="Yang D."/>
            <person name="Bader C.D."/>
            <person name="Teijaro C.N."/>
            <person name="Fluegel L."/>
            <person name="Davis C.M."/>
            <person name="Simpson J.R."/>
            <person name="Lauterbach L."/>
            <person name="Steele A.D."/>
            <person name="Gui C."/>
            <person name="Meng S."/>
            <person name="Li G."/>
            <person name="Viehrig K."/>
            <person name="Ye F."/>
            <person name="Su P."/>
            <person name="Kiefer A.F."/>
            <person name="Nichols A."/>
            <person name="Cepeda A.J."/>
            <person name="Yan W."/>
            <person name="Fan B."/>
            <person name="Jiang Y."/>
            <person name="Adhikari A."/>
            <person name="Zheng C.-J."/>
            <person name="Schuster L."/>
            <person name="Cowan T.M."/>
            <person name="Smanski M.J."/>
            <person name="Chevrette M.G."/>
            <person name="De Carvalho L.P.S."/>
            <person name="Shen B."/>
        </authorList>
    </citation>
    <scope>NUCLEOTIDE SEQUENCE [LARGE SCALE GENOMIC DNA]</scope>
    <source>
        <strain evidence="2 3">NPDC019377</strain>
    </source>
</reference>
<evidence type="ECO:0008006" key="4">
    <source>
        <dbReference type="Google" id="ProtNLM"/>
    </source>
</evidence>
<dbReference type="EMBL" id="JBIRYL010000022">
    <property type="protein sequence ID" value="MFI2234170.1"/>
    <property type="molecule type" value="Genomic_DNA"/>
</dbReference>
<gene>
    <name evidence="2" type="ORF">ACH49Z_30410</name>
</gene>
<comment type="caution">
    <text evidence="2">The sequence shown here is derived from an EMBL/GenBank/DDBJ whole genome shotgun (WGS) entry which is preliminary data.</text>
</comment>
<evidence type="ECO:0000313" key="2">
    <source>
        <dbReference type="EMBL" id="MFI2234170.1"/>
    </source>
</evidence>
<dbReference type="Gene3D" id="3.40.50.720">
    <property type="entry name" value="NAD(P)-binding Rossmann-like Domain"/>
    <property type="match status" value="1"/>
</dbReference>
<organism evidence="2 3">
    <name type="scientific">Nocardia testacea</name>
    <dbReference type="NCBI Taxonomy" id="248551"/>
    <lineage>
        <taxon>Bacteria</taxon>
        <taxon>Bacillati</taxon>
        <taxon>Actinomycetota</taxon>
        <taxon>Actinomycetes</taxon>
        <taxon>Mycobacteriales</taxon>
        <taxon>Nocardiaceae</taxon>
        <taxon>Nocardia</taxon>
    </lineage>
</organism>
<dbReference type="InterPro" id="IPR036291">
    <property type="entry name" value="NAD(P)-bd_dom_sf"/>
</dbReference>
<proteinExistence type="predicted"/>
<accession>A0ABW7W7F3</accession>
<dbReference type="Proteomes" id="UP001611494">
    <property type="component" value="Unassembled WGS sequence"/>
</dbReference>
<dbReference type="SUPFAM" id="SSF51735">
    <property type="entry name" value="NAD(P)-binding Rossmann-fold domains"/>
    <property type="match status" value="1"/>
</dbReference>
<evidence type="ECO:0000313" key="3">
    <source>
        <dbReference type="Proteomes" id="UP001611494"/>
    </source>
</evidence>
<keyword evidence="3" id="KW-1185">Reference proteome</keyword>
<protein>
    <recommendedName>
        <fullName evidence="4">NAD(P)-binding domain-containing protein</fullName>
    </recommendedName>
</protein>
<name>A0ABW7W7F3_9NOCA</name>
<evidence type="ECO:0000256" key="1">
    <source>
        <dbReference type="SAM" id="MobiDB-lite"/>
    </source>
</evidence>
<dbReference type="RefSeq" id="WP_397066794.1">
    <property type="nucleotide sequence ID" value="NZ_JBIRYL010000022.1"/>
</dbReference>
<feature type="region of interest" description="Disordered" evidence="1">
    <location>
        <begin position="32"/>
        <end position="51"/>
    </location>
</feature>